<proteinExistence type="predicted"/>
<evidence type="ECO:0000313" key="3">
    <source>
        <dbReference type="Proteomes" id="UP000770785"/>
    </source>
</evidence>
<comment type="caution">
    <text evidence="2">The sequence shown here is derived from an EMBL/GenBank/DDBJ whole genome shotgun (WGS) entry which is preliminary data.</text>
</comment>
<dbReference type="InterPro" id="IPR036457">
    <property type="entry name" value="PPM-type-like_dom_sf"/>
</dbReference>
<organism evidence="2 3">
    <name type="scientific">Neolewinella antarctica</name>
    <dbReference type="NCBI Taxonomy" id="442734"/>
    <lineage>
        <taxon>Bacteria</taxon>
        <taxon>Pseudomonadati</taxon>
        <taxon>Bacteroidota</taxon>
        <taxon>Saprospiria</taxon>
        <taxon>Saprospirales</taxon>
        <taxon>Lewinellaceae</taxon>
        <taxon>Neolewinella</taxon>
    </lineage>
</organism>
<feature type="domain" description="PPM-type phosphatase" evidence="1">
    <location>
        <begin position="16"/>
        <end position="152"/>
    </location>
</feature>
<protein>
    <recommendedName>
        <fullName evidence="1">PPM-type phosphatase domain-containing protein</fullName>
    </recommendedName>
</protein>
<dbReference type="Gene3D" id="3.60.40.10">
    <property type="entry name" value="PPM-type phosphatase domain"/>
    <property type="match status" value="1"/>
</dbReference>
<dbReference type="InterPro" id="IPR001932">
    <property type="entry name" value="PPM-type_phosphatase-like_dom"/>
</dbReference>
<sequence>MKIDTFKRIGKHHLNNCEDSNGAFQIGQDRYLISVSGGCSMGDESHFASSLFMKLLREICKEDFHLEFRRNDQITLEDLMKELFSKFFNRLKQIKTVGSLGKYDLLATLIIGLVDVKDNKFVAVVIGDGLIVVDGKIHEFDQDNQPDYIGYHVDKNFLDWYSSQDQIFSGGIEFSMSVVTDGIFTFSNEIDEQVTVSKEQSIMKYLLIKQNPSEVNECQNKMDSLLKNESLSTNDDLAITRIIL</sequence>
<dbReference type="Proteomes" id="UP000770785">
    <property type="component" value="Unassembled WGS sequence"/>
</dbReference>
<dbReference type="Pfam" id="PF13672">
    <property type="entry name" value="PP2C_2"/>
    <property type="match status" value="1"/>
</dbReference>
<accession>A0ABX0XHP6</accession>
<evidence type="ECO:0000313" key="2">
    <source>
        <dbReference type="EMBL" id="NJC28278.1"/>
    </source>
</evidence>
<gene>
    <name evidence="2" type="ORF">GGR27_003801</name>
</gene>
<dbReference type="EMBL" id="JAATJH010000010">
    <property type="protein sequence ID" value="NJC28278.1"/>
    <property type="molecule type" value="Genomic_DNA"/>
</dbReference>
<keyword evidence="3" id="KW-1185">Reference proteome</keyword>
<dbReference type="RefSeq" id="WP_168040130.1">
    <property type="nucleotide sequence ID" value="NZ_JAATJH010000010.1"/>
</dbReference>
<name>A0ABX0XHP6_9BACT</name>
<reference evidence="2 3" key="1">
    <citation type="submission" date="2020-03" db="EMBL/GenBank/DDBJ databases">
        <title>Genomic Encyclopedia of Type Strains, Phase IV (KMG-IV): sequencing the most valuable type-strain genomes for metagenomic binning, comparative biology and taxonomic classification.</title>
        <authorList>
            <person name="Goeker M."/>
        </authorList>
    </citation>
    <scope>NUCLEOTIDE SEQUENCE [LARGE SCALE GENOMIC DNA]</scope>
    <source>
        <strain evidence="2 3">DSM 105096</strain>
    </source>
</reference>
<evidence type="ECO:0000259" key="1">
    <source>
        <dbReference type="Pfam" id="PF13672"/>
    </source>
</evidence>